<dbReference type="OrthoDB" id="512401at2"/>
<dbReference type="AlphaFoldDB" id="A0A2T4IKS8"/>
<accession>A0A2T4IKS8</accession>
<dbReference type="EMBL" id="PZJX01000081">
    <property type="protein sequence ID" value="PTE06232.1"/>
    <property type="molecule type" value="Genomic_DNA"/>
</dbReference>
<comment type="caution">
    <text evidence="1">The sequence shown here is derived from an EMBL/GenBank/DDBJ whole genome shotgun (WGS) entry which is preliminary data.</text>
</comment>
<gene>
    <name evidence="1" type="ORF">C9427_32910</name>
</gene>
<evidence type="ECO:0008006" key="3">
    <source>
        <dbReference type="Google" id="ProtNLM"/>
    </source>
</evidence>
<organism evidence="1 2">
    <name type="scientific">Mesorhizobium helmanticense</name>
    <dbReference type="NCBI Taxonomy" id="1776423"/>
    <lineage>
        <taxon>Bacteria</taxon>
        <taxon>Pseudomonadati</taxon>
        <taxon>Pseudomonadota</taxon>
        <taxon>Alphaproteobacteria</taxon>
        <taxon>Hyphomicrobiales</taxon>
        <taxon>Phyllobacteriaceae</taxon>
        <taxon>Mesorhizobium</taxon>
    </lineage>
</organism>
<reference evidence="1 2" key="1">
    <citation type="submission" date="2018-03" db="EMBL/GenBank/DDBJ databases">
        <title>Genome sequence of the symbiotic type strain Mesorhizobium helmanticense CSLC115NT isolated from Lotus corniculatus nodules.</title>
        <authorList>
            <person name="Sannazzaro A.I."/>
            <person name="Torres Tejerizo G.A."/>
            <person name="Dip D."/>
            <person name="Caballero M."/>
            <person name="Pistorio M."/>
            <person name="Estrella M.J."/>
        </authorList>
    </citation>
    <scope>NUCLEOTIDE SEQUENCE [LARGE SCALE GENOMIC DNA]</scope>
    <source>
        <strain evidence="1 2">CSLC115N</strain>
    </source>
</reference>
<dbReference type="RefSeq" id="WP_107653111.1">
    <property type="nucleotide sequence ID" value="NZ_PZJX01000081.1"/>
</dbReference>
<evidence type="ECO:0000313" key="1">
    <source>
        <dbReference type="EMBL" id="PTE06232.1"/>
    </source>
</evidence>
<keyword evidence="2" id="KW-1185">Reference proteome</keyword>
<protein>
    <recommendedName>
        <fullName evidence="3">Multi-ubiquitin domain-containing protein</fullName>
    </recommendedName>
</protein>
<sequence length="238" mass="25937">MNEVVEMEGRTRGVSYPVNGIDVEFSDTVITGREALTRSRNVPASEHQLILVRDRRTHLIGTDDDIDLKKEKGGILRAFLSDRNFGFTVDEVGQVWGTDDMEVDEFLSIWPPRNGHHWVLEREEEPDTVLRPGGLLSFGENGVEDIVSREDVHPDKVLVTVVTTAGTFPAEGAKRYPASTPITQVLADAARKLHLTGTEGWIVTVAGRDVSPTQTLAEAGLVGQVALEWGAREGGGGA</sequence>
<evidence type="ECO:0000313" key="2">
    <source>
        <dbReference type="Proteomes" id="UP000240259"/>
    </source>
</evidence>
<dbReference type="Proteomes" id="UP000240259">
    <property type="component" value="Unassembled WGS sequence"/>
</dbReference>
<name>A0A2T4IKS8_9HYPH</name>
<proteinExistence type="predicted"/>